<keyword evidence="3" id="KW-0689">Ribosomal protein</keyword>
<dbReference type="Gene3D" id="3.40.50.150">
    <property type="entry name" value="Vaccinia Virus protein VP39"/>
    <property type="match status" value="1"/>
</dbReference>
<keyword evidence="4" id="KW-1185">Reference proteome</keyword>
<dbReference type="GO" id="GO:0008168">
    <property type="term" value="F:methyltransferase activity"/>
    <property type="evidence" value="ECO:0007669"/>
    <property type="project" value="UniProtKB-KW"/>
</dbReference>
<dbReference type="GO" id="GO:0005840">
    <property type="term" value="C:ribosome"/>
    <property type="evidence" value="ECO:0007669"/>
    <property type="project" value="UniProtKB-KW"/>
</dbReference>
<dbReference type="Pfam" id="PF06325">
    <property type="entry name" value="PrmA"/>
    <property type="match status" value="1"/>
</dbReference>
<dbReference type="SUPFAM" id="SSF53335">
    <property type="entry name" value="S-adenosyl-L-methionine-dependent methyltransferases"/>
    <property type="match status" value="1"/>
</dbReference>
<keyword evidence="3" id="KW-0687">Ribonucleoprotein</keyword>
<dbReference type="PANTHER" id="PTHR43648:SF1">
    <property type="entry name" value="ELECTRON TRANSFER FLAVOPROTEIN BETA SUBUNIT LYSINE METHYLTRANSFERASE"/>
    <property type="match status" value="1"/>
</dbReference>
<evidence type="ECO:0000313" key="4">
    <source>
        <dbReference type="Proteomes" id="UP001296943"/>
    </source>
</evidence>
<dbReference type="EMBL" id="JAFBDR010000028">
    <property type="protein sequence ID" value="MBM7573213.1"/>
    <property type="molecule type" value="Genomic_DNA"/>
</dbReference>
<dbReference type="GO" id="GO:0032259">
    <property type="term" value="P:methylation"/>
    <property type="evidence" value="ECO:0007669"/>
    <property type="project" value="UniProtKB-KW"/>
</dbReference>
<sequence>MLHEFVVHLPLDKVDVAMEQLNIAGFHQFSYEPSIRVFKTANGYSYEELQTDCAVISIYMEESLTNKSIEAYFEKIRQVLNVSQKDIQHNQLDDNTWDQTIFEDIDLGNGWVLCYSGKESDFPNKNILKFEPQVSFGTGLHETTQDCLRLLLNNSYEGKTVLDLGTGSGLLSIGASLKGAKKVVAVDLEPVEREIQHNAELNNLDTAIEIEQADLIAGDFQITSMFDWIFINIGADETIKIIEKHRLLEKSNHFLISGVVEWNVDKVIHTFTNEGFSIQDQLQTNEWVTLLFSR</sequence>
<dbReference type="CDD" id="cd02440">
    <property type="entry name" value="AdoMet_MTases"/>
    <property type="match status" value="1"/>
</dbReference>
<protein>
    <submittedName>
        <fullName evidence="3">Ribosomal protein L11 methyltransferase</fullName>
        <ecNumber evidence="3">2.1.1.-</ecNumber>
    </submittedName>
</protein>
<gene>
    <name evidence="3" type="ORF">JOC48_003764</name>
</gene>
<name>A0ABS2N528_9BACI</name>
<accession>A0ABS2N528</accession>
<reference evidence="3 4" key="1">
    <citation type="submission" date="2021-01" db="EMBL/GenBank/DDBJ databases">
        <title>Genomic Encyclopedia of Type Strains, Phase IV (KMG-IV): sequencing the most valuable type-strain genomes for metagenomic binning, comparative biology and taxonomic classification.</title>
        <authorList>
            <person name="Goeker M."/>
        </authorList>
    </citation>
    <scope>NUCLEOTIDE SEQUENCE [LARGE SCALE GENOMIC DNA]</scope>
    <source>
        <strain evidence="3 4">DSM 23711</strain>
    </source>
</reference>
<dbReference type="RefSeq" id="WP_204501869.1">
    <property type="nucleotide sequence ID" value="NZ_JAFBDR010000028.1"/>
</dbReference>
<evidence type="ECO:0000256" key="2">
    <source>
        <dbReference type="ARBA" id="ARBA00022679"/>
    </source>
</evidence>
<keyword evidence="1 3" id="KW-0489">Methyltransferase</keyword>
<dbReference type="EC" id="2.1.1.-" evidence="3"/>
<keyword evidence="2 3" id="KW-0808">Transferase</keyword>
<evidence type="ECO:0000256" key="1">
    <source>
        <dbReference type="ARBA" id="ARBA00022603"/>
    </source>
</evidence>
<organism evidence="3 4">
    <name type="scientific">Aquibacillus albus</name>
    <dbReference type="NCBI Taxonomy" id="1168171"/>
    <lineage>
        <taxon>Bacteria</taxon>
        <taxon>Bacillati</taxon>
        <taxon>Bacillota</taxon>
        <taxon>Bacilli</taxon>
        <taxon>Bacillales</taxon>
        <taxon>Bacillaceae</taxon>
        <taxon>Aquibacillus</taxon>
    </lineage>
</organism>
<proteinExistence type="predicted"/>
<evidence type="ECO:0000313" key="3">
    <source>
        <dbReference type="EMBL" id="MBM7573213.1"/>
    </source>
</evidence>
<comment type="caution">
    <text evidence="3">The sequence shown here is derived from an EMBL/GenBank/DDBJ whole genome shotgun (WGS) entry which is preliminary data.</text>
</comment>
<dbReference type="PANTHER" id="PTHR43648">
    <property type="entry name" value="ELECTRON TRANSFER FLAVOPROTEIN BETA SUBUNIT LYSINE METHYLTRANSFERASE"/>
    <property type="match status" value="1"/>
</dbReference>
<dbReference type="InterPro" id="IPR050078">
    <property type="entry name" value="Ribosomal_L11_MeTrfase_PrmA"/>
</dbReference>
<dbReference type="Proteomes" id="UP001296943">
    <property type="component" value="Unassembled WGS sequence"/>
</dbReference>
<dbReference type="InterPro" id="IPR029063">
    <property type="entry name" value="SAM-dependent_MTases_sf"/>
</dbReference>